<gene>
    <name evidence="3" type="ORF">HUO12_12945</name>
</gene>
<organism evidence="3 4">
    <name type="scientific">Altererythrobacter lutimaris</name>
    <dbReference type="NCBI Taxonomy" id="2743979"/>
    <lineage>
        <taxon>Bacteria</taxon>
        <taxon>Pseudomonadati</taxon>
        <taxon>Pseudomonadota</taxon>
        <taxon>Alphaproteobacteria</taxon>
        <taxon>Sphingomonadales</taxon>
        <taxon>Erythrobacteraceae</taxon>
        <taxon>Altererythrobacter</taxon>
    </lineage>
</organism>
<feature type="transmembrane region" description="Helical" evidence="1">
    <location>
        <begin position="218"/>
        <end position="236"/>
    </location>
</feature>
<comment type="caution">
    <text evidence="3">The sequence shown here is derived from an EMBL/GenBank/DDBJ whole genome shotgun (WGS) entry which is preliminary data.</text>
</comment>
<dbReference type="PANTHER" id="PTHR19353:SF73">
    <property type="entry name" value="FATTY ACID DESATURASE"/>
    <property type="match status" value="1"/>
</dbReference>
<keyword evidence="1" id="KW-0812">Transmembrane</keyword>
<evidence type="ECO:0000256" key="1">
    <source>
        <dbReference type="SAM" id="Phobius"/>
    </source>
</evidence>
<protein>
    <submittedName>
        <fullName evidence="3">Fatty acid desaturase</fullName>
    </submittedName>
</protein>
<proteinExistence type="predicted"/>
<dbReference type="GO" id="GO:0016020">
    <property type="term" value="C:membrane"/>
    <property type="evidence" value="ECO:0007669"/>
    <property type="project" value="TreeGrafter"/>
</dbReference>
<dbReference type="AlphaFoldDB" id="A0A850HFI3"/>
<evidence type="ECO:0000313" key="4">
    <source>
        <dbReference type="Proteomes" id="UP000546031"/>
    </source>
</evidence>
<dbReference type="GO" id="GO:0006629">
    <property type="term" value="P:lipid metabolic process"/>
    <property type="evidence" value="ECO:0007669"/>
    <property type="project" value="InterPro"/>
</dbReference>
<feature type="transmembrane region" description="Helical" evidence="1">
    <location>
        <begin position="156"/>
        <end position="175"/>
    </location>
</feature>
<feature type="transmembrane region" description="Helical" evidence="1">
    <location>
        <begin position="35"/>
        <end position="53"/>
    </location>
</feature>
<dbReference type="CDD" id="cd03507">
    <property type="entry name" value="Delta12-FADS-like"/>
    <property type="match status" value="1"/>
</dbReference>
<dbReference type="InterPro" id="IPR012171">
    <property type="entry name" value="Fatty_acid_desaturase"/>
</dbReference>
<feature type="transmembrane region" description="Helical" evidence="1">
    <location>
        <begin position="59"/>
        <end position="78"/>
    </location>
</feature>
<dbReference type="PANTHER" id="PTHR19353">
    <property type="entry name" value="FATTY ACID DESATURASE 2"/>
    <property type="match status" value="1"/>
</dbReference>
<dbReference type="InterPro" id="IPR005804">
    <property type="entry name" value="FA_desaturase_dom"/>
</dbReference>
<feature type="domain" description="Fatty acid desaturase" evidence="2">
    <location>
        <begin position="61"/>
        <end position="308"/>
    </location>
</feature>
<dbReference type="EMBL" id="JABWTA010000001">
    <property type="protein sequence ID" value="NVE95808.1"/>
    <property type="molecule type" value="Genomic_DNA"/>
</dbReference>
<dbReference type="GO" id="GO:0016717">
    <property type="term" value="F:oxidoreductase activity, acting on paired donors, with oxidation of a pair of donors resulting in the reduction of molecular oxygen to two molecules of water"/>
    <property type="evidence" value="ECO:0007669"/>
    <property type="project" value="TreeGrafter"/>
</dbReference>
<keyword evidence="1" id="KW-1133">Transmembrane helix</keyword>
<keyword evidence="4" id="KW-1185">Reference proteome</keyword>
<dbReference type="RefSeq" id="WP_176274000.1">
    <property type="nucleotide sequence ID" value="NZ_JABWTA010000001.1"/>
</dbReference>
<keyword evidence="1" id="KW-0472">Membrane</keyword>
<dbReference type="Proteomes" id="UP000546031">
    <property type="component" value="Unassembled WGS sequence"/>
</dbReference>
<evidence type="ECO:0000313" key="3">
    <source>
        <dbReference type="EMBL" id="NVE95808.1"/>
    </source>
</evidence>
<feature type="transmembrane region" description="Helical" evidence="1">
    <location>
        <begin position="187"/>
        <end position="211"/>
    </location>
</feature>
<sequence>MQDLHEPDAAASPDPREWTKRLAEFRTPRLSRSSWELASTLIPFMAVFAAMLFAVDVGYYVALLLTPLAGLLLLRLFIIQHDCGHEAFLKNRHGNKWVGRAIGVLTLTPYDCWQRSHALHHASTGNLDARGFGDVDTLTVNEYMSRGRIQRLFYRLYRHPIVLLGFGPAYLFLLRHRLPIGLMKAGAIYWISALATNAVSATILIVLALLFGAGTVAIVFLPVLLIAASTGVWLFYVQHQFDEAQWDYREEWSFHKYAMLGSSYLDLPPMLSWFTGNIGVHHVHHLMSRIPFYRLPDVLEAYPELREMNRITPRQTPRLFLLALYDEKRRRLVSFREAKRAMA</sequence>
<name>A0A850HFI3_9SPHN</name>
<accession>A0A850HFI3</accession>
<evidence type="ECO:0000259" key="2">
    <source>
        <dbReference type="Pfam" id="PF00487"/>
    </source>
</evidence>
<reference evidence="3 4" key="1">
    <citation type="submission" date="2020-06" db="EMBL/GenBank/DDBJ databases">
        <title>Altererythrobacter lutimaris sp. nov., a marine bacterium isolated from a tidal flat.</title>
        <authorList>
            <person name="Kim D."/>
            <person name="Yoo Y."/>
            <person name="Kim J.-J."/>
        </authorList>
    </citation>
    <scope>NUCLEOTIDE SEQUENCE [LARGE SCALE GENOMIC DNA]</scope>
    <source>
        <strain evidence="3 4">JGD-16</strain>
    </source>
</reference>
<dbReference type="Pfam" id="PF00487">
    <property type="entry name" value="FA_desaturase"/>
    <property type="match status" value="1"/>
</dbReference>